<dbReference type="InterPro" id="IPR001646">
    <property type="entry name" value="5peptide_repeat"/>
</dbReference>
<name>A0A286DLW3_9GAMM</name>
<dbReference type="PANTHER" id="PTHR42999">
    <property type="entry name" value="ANTIBIOTIC RESISTANCE PROTEIN MCBG"/>
    <property type="match status" value="1"/>
</dbReference>
<dbReference type="Gene3D" id="2.160.20.80">
    <property type="entry name" value="E3 ubiquitin-protein ligase SopA"/>
    <property type="match status" value="2"/>
</dbReference>
<keyword evidence="2" id="KW-1185">Reference proteome</keyword>
<protein>
    <submittedName>
        <fullName evidence="1">Pentapeptide repeat-containing protein</fullName>
    </submittedName>
</protein>
<dbReference type="Proteomes" id="UP000219271">
    <property type="component" value="Unassembled WGS sequence"/>
</dbReference>
<proteinExistence type="predicted"/>
<gene>
    <name evidence="1" type="ORF">SAMN06273570_4372</name>
</gene>
<dbReference type="EMBL" id="OCMY01000002">
    <property type="protein sequence ID" value="SOD59668.1"/>
    <property type="molecule type" value="Genomic_DNA"/>
</dbReference>
<accession>A0A286DLW3</accession>
<evidence type="ECO:0000313" key="2">
    <source>
        <dbReference type="Proteomes" id="UP000219271"/>
    </source>
</evidence>
<reference evidence="2" key="1">
    <citation type="submission" date="2017-09" db="EMBL/GenBank/DDBJ databases">
        <authorList>
            <person name="Varghese N."/>
            <person name="Submissions S."/>
        </authorList>
    </citation>
    <scope>NUCLEOTIDE SEQUENCE [LARGE SCALE GENOMIC DNA]</scope>
    <source>
        <strain evidence="2">JKS000234</strain>
    </source>
</reference>
<dbReference type="PANTHER" id="PTHR42999:SF1">
    <property type="entry name" value="PENTAPEPTIDE REPEAT-CONTAINING PROTEIN"/>
    <property type="match status" value="1"/>
</dbReference>
<sequence>MSKIHPAAALTAAIPMPRKVFRDTAFTESAALQNLQDCEFINCHFGSITLQQANWSGLKFERCRFQSVNFAGCELNDCHFAQCELVDCHWHAGRCQRCTSQQSVWRQCEFHYHHSKAMTFQGGQWQSIILNTCLSEHWNLIQIPITQLQLLHGSAHDWNICQCEFQNGCWQDIEIQRQVASECRFKHVVLGHRHGPGQTWYQCQWLQCQLNELTLEGGSFHRNQFDACNFAASHFRHTVLVESQFSQCCLAGFYAEAIQGEKLQLSACSLDASRWSHCWLQQSEFHHCVGESSDFSYSDLRAAHLSGLPDNTLLTDARRFGATPAASVENEPALKAIADWHQTCRPGPDHLHTSLAIKGTSKYV</sequence>
<organism evidence="1 2">
    <name type="scientific">Candidatus Pantoea floridensis</name>
    <dbReference type="NCBI Taxonomy" id="1938870"/>
    <lineage>
        <taxon>Bacteria</taxon>
        <taxon>Pseudomonadati</taxon>
        <taxon>Pseudomonadota</taxon>
        <taxon>Gammaproteobacteria</taxon>
        <taxon>Enterobacterales</taxon>
        <taxon>Erwiniaceae</taxon>
        <taxon>Pantoea</taxon>
    </lineage>
</organism>
<dbReference type="InterPro" id="IPR052949">
    <property type="entry name" value="PA_immunity-related"/>
</dbReference>
<dbReference type="SUPFAM" id="SSF141571">
    <property type="entry name" value="Pentapeptide repeat-like"/>
    <property type="match status" value="2"/>
</dbReference>
<dbReference type="Pfam" id="PF00805">
    <property type="entry name" value="Pentapeptide"/>
    <property type="match status" value="2"/>
</dbReference>
<dbReference type="AlphaFoldDB" id="A0A286DLW3"/>
<evidence type="ECO:0000313" key="1">
    <source>
        <dbReference type="EMBL" id="SOD59668.1"/>
    </source>
</evidence>